<keyword evidence="2" id="KW-1003">Cell membrane</keyword>
<gene>
    <name evidence="8" type="ORF">HMEPL2_05380</name>
</gene>
<keyword evidence="5 6" id="KW-0472">Membrane</keyword>
<dbReference type="GO" id="GO:0022904">
    <property type="term" value="P:respiratory electron transport chain"/>
    <property type="evidence" value="ECO:0007669"/>
    <property type="project" value="InterPro"/>
</dbReference>
<comment type="subcellular location">
    <subcellularLocation>
        <location evidence="1">Cell membrane</location>
        <topology evidence="1">Multi-pass membrane protein</topology>
    </subcellularLocation>
</comment>
<evidence type="ECO:0000313" key="8">
    <source>
        <dbReference type="EMBL" id="BCB70187.1"/>
    </source>
</evidence>
<reference evidence="8 9" key="1">
    <citation type="submission" date="2020-03" db="EMBL/GenBank/DDBJ databases">
        <title>Complete Genome Sequence of Halomonas meridiana strain Eplume2, isolated from hydrothermal-plume in the north east Pacific Ocean.</title>
        <authorList>
            <person name="Kurihara Y."/>
            <person name="Kawai S."/>
            <person name="Sakai A."/>
            <person name="Galipon J."/>
            <person name="Arakawa K."/>
        </authorList>
    </citation>
    <scope>NUCLEOTIDE SEQUENCE [LARGE SCALE GENOMIC DNA]</scope>
    <source>
        <strain evidence="8 9">Eplume2</strain>
    </source>
</reference>
<evidence type="ECO:0000256" key="3">
    <source>
        <dbReference type="ARBA" id="ARBA00022692"/>
    </source>
</evidence>
<feature type="transmembrane region" description="Helical" evidence="6">
    <location>
        <begin position="21"/>
        <end position="39"/>
    </location>
</feature>
<sequence length="235" mass="26071">MTLEDSLMQSRTTRMAVWDKLIRLFHWSLLAAVVISFYTTKTTGQPFLFPIEVHAQSGYIIIGLLVFRFIWGLVGSPYARFSTFLYGPKKAAGYAKALITRRAPHYASHNPVGGWMVVLLLVSLGFQALSGLFLSDDIFFQAPLYGLLGPSVGDVLARLHSLNSDLLLILIGLHLVGLVWHTLQGERLVPAMLTGMKRFSNAPADEKPAAYRAQRRYAIGALLVAAGVSGWLWFY</sequence>
<dbReference type="SUPFAM" id="SSF81342">
    <property type="entry name" value="Transmembrane di-heme cytochromes"/>
    <property type="match status" value="1"/>
</dbReference>
<dbReference type="GO" id="GO:0005886">
    <property type="term" value="C:plasma membrane"/>
    <property type="evidence" value="ECO:0007669"/>
    <property type="project" value="UniProtKB-SubCell"/>
</dbReference>
<proteinExistence type="predicted"/>
<dbReference type="PANTHER" id="PTHR30485:SF2">
    <property type="entry name" value="BLL0597 PROTEIN"/>
    <property type="match status" value="1"/>
</dbReference>
<accession>A0A6F8XAR5</accession>
<evidence type="ECO:0000313" key="9">
    <source>
        <dbReference type="Proteomes" id="UP000501053"/>
    </source>
</evidence>
<protein>
    <submittedName>
        <fullName evidence="8">Integral membrane protein</fullName>
    </submittedName>
</protein>
<feature type="transmembrane region" description="Helical" evidence="6">
    <location>
        <begin position="217"/>
        <end position="234"/>
    </location>
</feature>
<feature type="domain" description="Cytochrome b561 bacterial/Ni-hydrogenase" evidence="7">
    <location>
        <begin position="17"/>
        <end position="195"/>
    </location>
</feature>
<dbReference type="GO" id="GO:0020037">
    <property type="term" value="F:heme binding"/>
    <property type="evidence" value="ECO:0007669"/>
    <property type="project" value="TreeGrafter"/>
</dbReference>
<feature type="transmembrane region" description="Helical" evidence="6">
    <location>
        <begin position="166"/>
        <end position="183"/>
    </location>
</feature>
<dbReference type="AlphaFoldDB" id="A0A6F8XAR5"/>
<evidence type="ECO:0000256" key="2">
    <source>
        <dbReference type="ARBA" id="ARBA00022475"/>
    </source>
</evidence>
<dbReference type="GO" id="GO:0009055">
    <property type="term" value="F:electron transfer activity"/>
    <property type="evidence" value="ECO:0007669"/>
    <property type="project" value="InterPro"/>
</dbReference>
<name>A0A6F8XAR5_9GAMM</name>
<dbReference type="Proteomes" id="UP000501053">
    <property type="component" value="Chromosome"/>
</dbReference>
<keyword evidence="9" id="KW-1185">Reference proteome</keyword>
<dbReference type="InterPro" id="IPR051542">
    <property type="entry name" value="Hydrogenase_cytochrome"/>
</dbReference>
<keyword evidence="3 6" id="KW-0812">Transmembrane</keyword>
<dbReference type="InterPro" id="IPR016174">
    <property type="entry name" value="Di-haem_cyt_TM"/>
</dbReference>
<evidence type="ECO:0000256" key="4">
    <source>
        <dbReference type="ARBA" id="ARBA00022989"/>
    </source>
</evidence>
<evidence type="ECO:0000256" key="5">
    <source>
        <dbReference type="ARBA" id="ARBA00023136"/>
    </source>
</evidence>
<feature type="transmembrane region" description="Helical" evidence="6">
    <location>
        <begin position="59"/>
        <end position="79"/>
    </location>
</feature>
<dbReference type="Pfam" id="PF01292">
    <property type="entry name" value="Ni_hydr_CYTB"/>
    <property type="match status" value="1"/>
</dbReference>
<evidence type="ECO:0000256" key="6">
    <source>
        <dbReference type="SAM" id="Phobius"/>
    </source>
</evidence>
<dbReference type="EMBL" id="AP022869">
    <property type="protein sequence ID" value="BCB70187.1"/>
    <property type="molecule type" value="Genomic_DNA"/>
</dbReference>
<evidence type="ECO:0000259" key="7">
    <source>
        <dbReference type="Pfam" id="PF01292"/>
    </source>
</evidence>
<dbReference type="PANTHER" id="PTHR30485">
    <property type="entry name" value="NI/FE-HYDROGENASE 1 B-TYPE CYTOCHROME SUBUNIT"/>
    <property type="match status" value="1"/>
</dbReference>
<keyword evidence="4 6" id="KW-1133">Transmembrane helix</keyword>
<feature type="transmembrane region" description="Helical" evidence="6">
    <location>
        <begin position="112"/>
        <end position="134"/>
    </location>
</feature>
<evidence type="ECO:0000256" key="1">
    <source>
        <dbReference type="ARBA" id="ARBA00004651"/>
    </source>
</evidence>
<organism evidence="8 9">
    <name type="scientific">Vreelandella aquamarina</name>
    <dbReference type="NCBI Taxonomy" id="77097"/>
    <lineage>
        <taxon>Bacteria</taxon>
        <taxon>Pseudomonadati</taxon>
        <taxon>Pseudomonadota</taxon>
        <taxon>Gammaproteobacteria</taxon>
        <taxon>Oceanospirillales</taxon>
        <taxon>Halomonadaceae</taxon>
        <taxon>Vreelandella</taxon>
    </lineage>
</organism>
<dbReference type="InterPro" id="IPR011577">
    <property type="entry name" value="Cyt_b561_bac/Ni-Hgenase"/>
</dbReference>
<dbReference type="Gene3D" id="1.20.950.20">
    <property type="entry name" value="Transmembrane di-heme cytochromes, Chain C"/>
    <property type="match status" value="1"/>
</dbReference>